<dbReference type="InterPro" id="IPR029058">
    <property type="entry name" value="AB_hydrolase_fold"/>
</dbReference>
<keyword evidence="6" id="KW-1185">Reference proteome</keyword>
<evidence type="ECO:0000256" key="2">
    <source>
        <dbReference type="ARBA" id="ARBA00023180"/>
    </source>
</evidence>
<organism evidence="5 6">
    <name type="scientific">Ignelater luminosus</name>
    <name type="common">Cucubano</name>
    <name type="synonym">Pyrophorus luminosus</name>
    <dbReference type="NCBI Taxonomy" id="2038154"/>
    <lineage>
        <taxon>Eukaryota</taxon>
        <taxon>Metazoa</taxon>
        <taxon>Ecdysozoa</taxon>
        <taxon>Arthropoda</taxon>
        <taxon>Hexapoda</taxon>
        <taxon>Insecta</taxon>
        <taxon>Pterygota</taxon>
        <taxon>Neoptera</taxon>
        <taxon>Endopterygota</taxon>
        <taxon>Coleoptera</taxon>
        <taxon>Polyphaga</taxon>
        <taxon>Elateriformia</taxon>
        <taxon>Elateroidea</taxon>
        <taxon>Elateridae</taxon>
        <taxon>Agrypninae</taxon>
        <taxon>Pyrophorini</taxon>
        <taxon>Ignelater</taxon>
    </lineage>
</organism>
<dbReference type="Gene3D" id="2.140.10.30">
    <property type="entry name" value="Dipeptidylpeptidase IV, N-terminal domain"/>
    <property type="match status" value="1"/>
</dbReference>
<dbReference type="GO" id="GO:0008236">
    <property type="term" value="F:serine-type peptidase activity"/>
    <property type="evidence" value="ECO:0007669"/>
    <property type="project" value="InterPro"/>
</dbReference>
<keyword evidence="2" id="KW-0325">Glycoprotein</keyword>
<accession>A0A8K0DMR2</accession>
<feature type="domain" description="Peptidase S9 prolyl oligopeptidase catalytic" evidence="4">
    <location>
        <begin position="132"/>
        <end position="336"/>
    </location>
</feature>
<comment type="similarity">
    <text evidence="1">Belongs to the peptidase S9B family. DPPIV subfamily.</text>
</comment>
<evidence type="ECO:0000259" key="4">
    <source>
        <dbReference type="Pfam" id="PF00326"/>
    </source>
</evidence>
<dbReference type="PANTHER" id="PTHR11731">
    <property type="entry name" value="PROTEASE FAMILY S9B,C DIPEPTIDYL-PEPTIDASE IV-RELATED"/>
    <property type="match status" value="1"/>
</dbReference>
<evidence type="ECO:0000313" key="6">
    <source>
        <dbReference type="Proteomes" id="UP000801492"/>
    </source>
</evidence>
<evidence type="ECO:0000256" key="1">
    <source>
        <dbReference type="ARBA" id="ARBA00010036"/>
    </source>
</evidence>
<dbReference type="Pfam" id="PF00326">
    <property type="entry name" value="Peptidase_S9"/>
    <property type="match status" value="1"/>
</dbReference>
<evidence type="ECO:0000256" key="3">
    <source>
        <dbReference type="ARBA" id="ARBA00072929"/>
    </source>
</evidence>
<dbReference type="FunFam" id="3.40.50.1820:FF:000003">
    <property type="entry name" value="Dipeptidyl peptidase 4"/>
    <property type="match status" value="1"/>
</dbReference>
<comment type="caution">
    <text evidence="5">The sequence shown here is derived from an EMBL/GenBank/DDBJ whole genome shotgun (WGS) entry which is preliminary data.</text>
</comment>
<gene>
    <name evidence="5" type="ORF">ILUMI_02985</name>
</gene>
<sequence length="351" mass="40669">MTYDESEYLNETLFNNTMLVDYVCEYNNVIFSNANRFYIQECLGPDIPVVFLVETATNIRLAVLDSGQILRNKVRVLSKPQVKKFQVEIEDGYKAQVRLILPSVLREYEEVAFPLILLVNCKPGTQSVTEKWELSWPWYLASTKSYVVAQIDGRGSGFQGERMRREIQFKIGSIEVEDQLAVLVYLEETFKFIDKTRVCIVGKGYGGYVTAMMLMQDVHHVINCSVSVSPITNWQYYNSYFTERYLGYPSEHLVDYDNADLTKRGGNLRERHFMLVHGTADTTIKPQHSILFARALIDQGVLFRHLVYPDERHDFNKKSQSHLYKEIDQFFNDSFGPSLDDWDDGTGFFIQ</sequence>
<proteinExistence type="inferred from homology"/>
<reference evidence="5" key="1">
    <citation type="submission" date="2019-08" db="EMBL/GenBank/DDBJ databases">
        <title>The genome of the North American firefly Photinus pyralis.</title>
        <authorList>
            <consortium name="Photinus pyralis genome working group"/>
            <person name="Fallon T.R."/>
            <person name="Sander Lower S.E."/>
            <person name="Weng J.-K."/>
        </authorList>
    </citation>
    <scope>NUCLEOTIDE SEQUENCE</scope>
    <source>
        <strain evidence="5">TRF0915ILg1</strain>
        <tissue evidence="5">Whole body</tissue>
    </source>
</reference>
<dbReference type="PANTHER" id="PTHR11731:SF135">
    <property type="entry name" value="INACTIVE DIPEPTIDYL PEPTIDASE 10-LIKE PROTEIN"/>
    <property type="match status" value="1"/>
</dbReference>
<dbReference type="InterPro" id="IPR050278">
    <property type="entry name" value="Serine_Prot_S9B/DPPIV"/>
</dbReference>
<protein>
    <recommendedName>
        <fullName evidence="3">Venom dipeptidyl peptidase 4</fullName>
    </recommendedName>
</protein>
<dbReference type="InterPro" id="IPR001375">
    <property type="entry name" value="Peptidase_S9_cat"/>
</dbReference>
<dbReference type="EMBL" id="VTPC01001082">
    <property type="protein sequence ID" value="KAF2903205.1"/>
    <property type="molecule type" value="Genomic_DNA"/>
</dbReference>
<dbReference type="OrthoDB" id="16520at2759"/>
<dbReference type="AlphaFoldDB" id="A0A8K0DMR2"/>
<dbReference type="Proteomes" id="UP000801492">
    <property type="component" value="Unassembled WGS sequence"/>
</dbReference>
<dbReference type="SUPFAM" id="SSF53474">
    <property type="entry name" value="alpha/beta-Hydrolases"/>
    <property type="match status" value="1"/>
</dbReference>
<dbReference type="GO" id="GO:0005886">
    <property type="term" value="C:plasma membrane"/>
    <property type="evidence" value="ECO:0007669"/>
    <property type="project" value="TreeGrafter"/>
</dbReference>
<dbReference type="GO" id="GO:0006508">
    <property type="term" value="P:proteolysis"/>
    <property type="evidence" value="ECO:0007669"/>
    <property type="project" value="InterPro"/>
</dbReference>
<evidence type="ECO:0000313" key="5">
    <source>
        <dbReference type="EMBL" id="KAF2903205.1"/>
    </source>
</evidence>
<name>A0A8K0DMR2_IGNLU</name>
<dbReference type="Gene3D" id="3.40.50.1820">
    <property type="entry name" value="alpha/beta hydrolase"/>
    <property type="match status" value="1"/>
</dbReference>